<name>E2SCB3_9ACTN</name>
<dbReference type="PANTHER" id="PTHR43132:SF8">
    <property type="entry name" value="HTH-TYPE TRANSCRIPTIONAL REGULATOR KMTR"/>
    <property type="match status" value="1"/>
</dbReference>
<dbReference type="OrthoDB" id="9810923at2"/>
<evidence type="ECO:0000256" key="1">
    <source>
        <dbReference type="ARBA" id="ARBA00023015"/>
    </source>
</evidence>
<organism evidence="6 7">
    <name type="scientific">Aeromicrobium marinum DSM 15272</name>
    <dbReference type="NCBI Taxonomy" id="585531"/>
    <lineage>
        <taxon>Bacteria</taxon>
        <taxon>Bacillati</taxon>
        <taxon>Actinomycetota</taxon>
        <taxon>Actinomycetes</taxon>
        <taxon>Propionibacteriales</taxon>
        <taxon>Nocardioidaceae</taxon>
        <taxon>Aeromicrobium</taxon>
    </lineage>
</organism>
<keyword evidence="3" id="KW-0804">Transcription</keyword>
<keyword evidence="7" id="KW-1185">Reference proteome</keyword>
<dbReference type="Pfam" id="PF12840">
    <property type="entry name" value="HTH_20"/>
    <property type="match status" value="1"/>
</dbReference>
<dbReference type="Proteomes" id="UP000003111">
    <property type="component" value="Unassembled WGS sequence"/>
</dbReference>
<reference evidence="6" key="1">
    <citation type="submission" date="2010-08" db="EMBL/GenBank/DDBJ databases">
        <authorList>
            <person name="Muzny D."/>
            <person name="Qin X."/>
            <person name="Buhay C."/>
            <person name="Dugan-Rocha S."/>
            <person name="Ding Y."/>
            <person name="Chen G."/>
            <person name="Hawes A."/>
            <person name="Holder M."/>
            <person name="Jhangiani S."/>
            <person name="Johnson A."/>
            <person name="Khan Z."/>
            <person name="Li Z."/>
            <person name="Liu W."/>
            <person name="Liu X."/>
            <person name="Perez L."/>
            <person name="Shen H."/>
            <person name="Wang Q."/>
            <person name="Watt J."/>
            <person name="Xi L."/>
            <person name="Xin Y."/>
            <person name="Zhou J."/>
            <person name="Deng J."/>
            <person name="Jiang H."/>
            <person name="Liu Y."/>
            <person name="Qu J."/>
            <person name="Song X.-Z."/>
            <person name="Zhang L."/>
            <person name="Villasana D."/>
            <person name="Johnson A."/>
            <person name="Liu J."/>
            <person name="Liyanage D."/>
            <person name="Lorensuhewa L."/>
            <person name="Robinson T."/>
            <person name="Song A."/>
            <person name="Song B.-B."/>
            <person name="Dinh H."/>
            <person name="Thornton R."/>
            <person name="Coyle M."/>
            <person name="Francisco L."/>
            <person name="Jackson L."/>
            <person name="Javaid M."/>
            <person name="Korchina V."/>
            <person name="Kovar C."/>
            <person name="Mata R."/>
            <person name="Mathew T."/>
            <person name="Ngo R."/>
            <person name="Nguyen L."/>
            <person name="Nguyen N."/>
            <person name="Okwuonu G."/>
            <person name="Ongeri F."/>
            <person name="Pham C."/>
            <person name="Simmons D."/>
            <person name="Wilczek-Boney K."/>
            <person name="Hale W."/>
            <person name="Jakkamsetti A."/>
            <person name="Pham P."/>
            <person name="Ruth R."/>
            <person name="San Lucas F."/>
            <person name="Warren J."/>
            <person name="Zhang J."/>
            <person name="Zhao Z."/>
            <person name="Zhou C."/>
            <person name="Zhu D."/>
            <person name="Lee S."/>
            <person name="Bess C."/>
            <person name="Blankenburg K."/>
            <person name="Forbes L."/>
            <person name="Fu Q."/>
            <person name="Gubbala S."/>
            <person name="Hirani K."/>
            <person name="Jayaseelan J.C."/>
            <person name="Lara F."/>
            <person name="Munidasa M."/>
            <person name="Palculict T."/>
            <person name="Patil S."/>
            <person name="Pu L.-L."/>
            <person name="Saada N."/>
            <person name="Tang L."/>
            <person name="Weissenberger G."/>
            <person name="Zhu Y."/>
            <person name="Hemphill L."/>
            <person name="Shang Y."/>
            <person name="Youmans B."/>
            <person name="Ayvaz T."/>
            <person name="Ross M."/>
            <person name="Santibanez J."/>
            <person name="Aqrawi P."/>
            <person name="Gross S."/>
            <person name="Joshi V."/>
            <person name="Fowler G."/>
            <person name="Nazareth L."/>
            <person name="Reid J."/>
            <person name="Worley K."/>
            <person name="Petrosino J."/>
            <person name="Highlander S."/>
            <person name="Gibbs R."/>
        </authorList>
    </citation>
    <scope>NUCLEOTIDE SEQUENCE [LARGE SCALE GENOMIC DNA]</scope>
    <source>
        <strain evidence="6">DSM 15272</strain>
    </source>
</reference>
<evidence type="ECO:0000313" key="7">
    <source>
        <dbReference type="Proteomes" id="UP000003111"/>
    </source>
</evidence>
<keyword evidence="1" id="KW-0805">Transcription regulation</keyword>
<dbReference type="GO" id="GO:0003677">
    <property type="term" value="F:DNA binding"/>
    <property type="evidence" value="ECO:0007669"/>
    <property type="project" value="UniProtKB-KW"/>
</dbReference>
<comment type="caution">
    <text evidence="6">The sequence shown here is derived from an EMBL/GenBank/DDBJ whole genome shotgun (WGS) entry which is preliminary data.</text>
</comment>
<evidence type="ECO:0000259" key="5">
    <source>
        <dbReference type="PROSITE" id="PS50987"/>
    </source>
</evidence>
<dbReference type="HOGENOM" id="CLU_097806_7_2_11"/>
<feature type="domain" description="HTH arsR-type" evidence="5">
    <location>
        <begin position="19"/>
        <end position="113"/>
    </location>
</feature>
<dbReference type="EMBL" id="ACLF03000006">
    <property type="protein sequence ID" value="EFQ82866.1"/>
    <property type="molecule type" value="Genomic_DNA"/>
</dbReference>
<feature type="region of interest" description="Disordered" evidence="4">
    <location>
        <begin position="1"/>
        <end position="24"/>
    </location>
</feature>
<dbReference type="CDD" id="cd00090">
    <property type="entry name" value="HTH_ARSR"/>
    <property type="match status" value="1"/>
</dbReference>
<dbReference type="PANTHER" id="PTHR43132">
    <property type="entry name" value="ARSENICAL RESISTANCE OPERON REPRESSOR ARSR-RELATED"/>
    <property type="match status" value="1"/>
</dbReference>
<evidence type="ECO:0000256" key="4">
    <source>
        <dbReference type="SAM" id="MobiDB-lite"/>
    </source>
</evidence>
<protein>
    <submittedName>
        <fullName evidence="6">Transcriptional regulator, ArsR family</fullName>
    </submittedName>
</protein>
<dbReference type="SMART" id="SM00418">
    <property type="entry name" value="HTH_ARSR"/>
    <property type="match status" value="1"/>
</dbReference>
<keyword evidence="2" id="KW-0238">DNA-binding</keyword>
<evidence type="ECO:0000256" key="3">
    <source>
        <dbReference type="ARBA" id="ARBA00023163"/>
    </source>
</evidence>
<dbReference type="GO" id="GO:0003700">
    <property type="term" value="F:DNA-binding transcription factor activity"/>
    <property type="evidence" value="ECO:0007669"/>
    <property type="project" value="InterPro"/>
</dbReference>
<dbReference type="InterPro" id="IPR051011">
    <property type="entry name" value="Metal_resp_trans_reg"/>
</dbReference>
<dbReference type="SUPFAM" id="SSF46785">
    <property type="entry name" value="Winged helix' DNA-binding domain"/>
    <property type="match status" value="1"/>
</dbReference>
<gene>
    <name evidence="6" type="ORF">HMPREF0063_12075</name>
</gene>
<proteinExistence type="predicted"/>
<dbReference type="RefSeq" id="WP_007077167.1">
    <property type="nucleotide sequence ID" value="NZ_CM001024.1"/>
</dbReference>
<dbReference type="InterPro" id="IPR036390">
    <property type="entry name" value="WH_DNA-bd_sf"/>
</dbReference>
<dbReference type="AlphaFoldDB" id="E2SCB3"/>
<dbReference type="PRINTS" id="PR00778">
    <property type="entry name" value="HTHARSR"/>
</dbReference>
<dbReference type="Gene3D" id="1.10.10.10">
    <property type="entry name" value="Winged helix-like DNA-binding domain superfamily/Winged helix DNA-binding domain"/>
    <property type="match status" value="1"/>
</dbReference>
<evidence type="ECO:0000313" key="6">
    <source>
        <dbReference type="EMBL" id="EFQ82866.1"/>
    </source>
</evidence>
<sequence length="120" mass="13089">MADPTSSPDGPSLDHATPPDPTRLHHASHLFALLSDTTRLHLLWHLGDGPATVTELVDRTGAPRTGVSQHLARLRRAGLVDVTRSGRFQHYSLRGGHVARLVREGLNHADHLITGEDPHD</sequence>
<dbReference type="STRING" id="585531.HMPREF0063_12075"/>
<dbReference type="InterPro" id="IPR001845">
    <property type="entry name" value="HTH_ArsR_DNA-bd_dom"/>
</dbReference>
<dbReference type="eggNOG" id="COG0640">
    <property type="taxonomic scope" value="Bacteria"/>
</dbReference>
<dbReference type="InterPro" id="IPR011991">
    <property type="entry name" value="ArsR-like_HTH"/>
</dbReference>
<accession>E2SCB3</accession>
<dbReference type="PROSITE" id="PS50987">
    <property type="entry name" value="HTH_ARSR_2"/>
    <property type="match status" value="1"/>
</dbReference>
<evidence type="ECO:0000256" key="2">
    <source>
        <dbReference type="ARBA" id="ARBA00023125"/>
    </source>
</evidence>
<dbReference type="NCBIfam" id="NF033788">
    <property type="entry name" value="HTH_metalloreg"/>
    <property type="match status" value="1"/>
</dbReference>
<dbReference type="InterPro" id="IPR036388">
    <property type="entry name" value="WH-like_DNA-bd_sf"/>
</dbReference>